<keyword evidence="1" id="KW-0812">Transmembrane</keyword>
<protein>
    <submittedName>
        <fullName evidence="2">Uncharacterized protein</fullName>
    </submittedName>
</protein>
<evidence type="ECO:0000256" key="1">
    <source>
        <dbReference type="SAM" id="Phobius"/>
    </source>
</evidence>
<evidence type="ECO:0000313" key="2">
    <source>
        <dbReference type="EMBL" id="KAF0726994.1"/>
    </source>
</evidence>
<feature type="transmembrane region" description="Helical" evidence="1">
    <location>
        <begin position="143"/>
        <end position="162"/>
    </location>
</feature>
<keyword evidence="1" id="KW-0472">Membrane</keyword>
<keyword evidence="3" id="KW-1185">Reference proteome</keyword>
<dbReference type="Gene3D" id="1.20.140.150">
    <property type="match status" value="1"/>
</dbReference>
<keyword evidence="1" id="KW-1133">Transmembrane helix</keyword>
<dbReference type="VEuPathDB" id="FungiDB:AeMF1_013845"/>
<dbReference type="AlphaFoldDB" id="A0A6G0WIF3"/>
<sequence length="308" mass="33948">MGSILFMRSSALTVLLSFISLVLSMFSLAYPAWFQQEYKPVNGSSVYQSFGLFAFYSTNQLTNPFYASQTTFVYSDFCSGKVSAPNWMLGFGTAFNEVLCGSYVSTMQGVMIAAVVFAGISLLAAIAACYFPAAGYAERTVSGATFLASLCLLAVLITWSVYFQQKLLDLTVVQTEYSQCKSFTDTGASWSCWFYGYNFWVAIAAVFGLLLTTYASAAGRAAKIQHFRKEYEHNLVIAIQASAMTAPAGGSREQPLLTPAGPTLSEREMALALQQSREEHELNLAIQQSLMEQQQQNQYMPPPQYGRR</sequence>
<reference evidence="2 3" key="1">
    <citation type="submission" date="2019-07" db="EMBL/GenBank/DDBJ databases">
        <title>Genomics analysis of Aphanomyces spp. identifies a new class of oomycete effector associated with host adaptation.</title>
        <authorList>
            <person name="Gaulin E."/>
        </authorList>
    </citation>
    <scope>NUCLEOTIDE SEQUENCE [LARGE SCALE GENOMIC DNA]</scope>
    <source>
        <strain evidence="2 3">ATCC 201684</strain>
    </source>
</reference>
<evidence type="ECO:0000313" key="3">
    <source>
        <dbReference type="Proteomes" id="UP000481153"/>
    </source>
</evidence>
<dbReference type="EMBL" id="VJMJ01000203">
    <property type="protein sequence ID" value="KAF0726994.1"/>
    <property type="molecule type" value="Genomic_DNA"/>
</dbReference>
<accession>A0A6G0WIF3</accession>
<organism evidence="2 3">
    <name type="scientific">Aphanomyces euteiches</name>
    <dbReference type="NCBI Taxonomy" id="100861"/>
    <lineage>
        <taxon>Eukaryota</taxon>
        <taxon>Sar</taxon>
        <taxon>Stramenopiles</taxon>
        <taxon>Oomycota</taxon>
        <taxon>Saprolegniomycetes</taxon>
        <taxon>Saprolegniales</taxon>
        <taxon>Verrucalvaceae</taxon>
        <taxon>Aphanomyces</taxon>
    </lineage>
</organism>
<dbReference type="Proteomes" id="UP000481153">
    <property type="component" value="Unassembled WGS sequence"/>
</dbReference>
<feature type="transmembrane region" description="Helical" evidence="1">
    <location>
        <begin position="111"/>
        <end position="131"/>
    </location>
</feature>
<comment type="caution">
    <text evidence="2">The sequence shown here is derived from an EMBL/GenBank/DDBJ whole genome shotgun (WGS) entry which is preliminary data.</text>
</comment>
<feature type="transmembrane region" description="Helical" evidence="1">
    <location>
        <begin position="199"/>
        <end position="219"/>
    </location>
</feature>
<name>A0A6G0WIF3_9STRA</name>
<gene>
    <name evidence="2" type="ORF">Ae201684_014859</name>
</gene>
<proteinExistence type="predicted"/>